<reference evidence="2" key="1">
    <citation type="submission" date="2020-09" db="EMBL/GenBank/DDBJ databases">
        <title>Pelagicoccus enzymogenes sp. nov. with an EPS production, isolated from marine sediment.</title>
        <authorList>
            <person name="Feng X."/>
        </authorList>
    </citation>
    <scope>NUCLEOTIDE SEQUENCE</scope>
    <source>
        <strain evidence="2">NFK12</strain>
    </source>
</reference>
<comment type="caution">
    <text evidence="2">The sequence shown here is derived from an EMBL/GenBank/DDBJ whole genome shotgun (WGS) entry which is preliminary data.</text>
</comment>
<protein>
    <submittedName>
        <fullName evidence="2">DUF1080 domain-containing protein</fullName>
    </submittedName>
</protein>
<dbReference type="EMBL" id="JACYFG010000035">
    <property type="protein sequence ID" value="MBD5780221.1"/>
    <property type="molecule type" value="Genomic_DNA"/>
</dbReference>
<evidence type="ECO:0000259" key="1">
    <source>
        <dbReference type="Pfam" id="PF06439"/>
    </source>
</evidence>
<organism evidence="2 3">
    <name type="scientific">Pelagicoccus enzymogenes</name>
    <dbReference type="NCBI Taxonomy" id="2773457"/>
    <lineage>
        <taxon>Bacteria</taxon>
        <taxon>Pseudomonadati</taxon>
        <taxon>Verrucomicrobiota</taxon>
        <taxon>Opitutia</taxon>
        <taxon>Puniceicoccales</taxon>
        <taxon>Pelagicoccaceae</taxon>
        <taxon>Pelagicoccus</taxon>
    </lineage>
</organism>
<dbReference type="Pfam" id="PF06439">
    <property type="entry name" value="3keto-disac_hyd"/>
    <property type="match status" value="1"/>
</dbReference>
<evidence type="ECO:0000313" key="3">
    <source>
        <dbReference type="Proteomes" id="UP000622317"/>
    </source>
</evidence>
<feature type="domain" description="3-keto-alpha-glucoside-1,2-lyase/3-keto-2-hydroxy-glucal hydratase" evidence="1">
    <location>
        <begin position="26"/>
        <end position="215"/>
    </location>
</feature>
<dbReference type="RefSeq" id="WP_191617332.1">
    <property type="nucleotide sequence ID" value="NZ_JACYFG010000035.1"/>
</dbReference>
<accession>A0A927F9I5</accession>
<dbReference type="GO" id="GO:0016787">
    <property type="term" value="F:hydrolase activity"/>
    <property type="evidence" value="ECO:0007669"/>
    <property type="project" value="InterPro"/>
</dbReference>
<keyword evidence="3" id="KW-1185">Reference proteome</keyword>
<dbReference type="InterPro" id="IPR010496">
    <property type="entry name" value="AL/BT2_dom"/>
</dbReference>
<evidence type="ECO:0000313" key="2">
    <source>
        <dbReference type="EMBL" id="MBD5780221.1"/>
    </source>
</evidence>
<dbReference type="Proteomes" id="UP000622317">
    <property type="component" value="Unassembled WGS sequence"/>
</dbReference>
<sequence length="348" mass="38971">MKIATNKLLLGVVSVFLLQTSLYSSEWISLFDGKSLEGWKINERPESWKIKEGALVTRGERSHIFYVGDVASHDFKNFVFEAEVMTEPGSNSGIYIHTRFQEEGWPAAGYECQVINSNPAGPAKYVEHKMTGSIYAVRNVWKAPAADREWFKYRIFVAGKTIRTYIDDRLICEYTEPEEPWRPEDKQGRILGSGTFAFQAHDPDSVVRYRNIRVKLLPHDLQTPGQAEKDPELDRLLTSFANSNHALVDIGIATPSLSYAAQQARMSRMLGVTVMDANLLDAPAKLLVVNDRDEVPDVAALKAAKASGCQIVFSSGGATELNRSRFKARLQVMEKAGLSWEDLWVPGK</sequence>
<dbReference type="Gene3D" id="2.60.120.560">
    <property type="entry name" value="Exo-inulinase, domain 1"/>
    <property type="match status" value="1"/>
</dbReference>
<dbReference type="AlphaFoldDB" id="A0A927F9I5"/>
<proteinExistence type="predicted"/>
<gene>
    <name evidence="2" type="ORF">IEN85_12025</name>
</gene>
<name>A0A927F9I5_9BACT</name>